<name>A0ABX7IL93_9GAMM</name>
<organism evidence="3 4">
    <name type="scientific">Marinomonas foliarum</name>
    <dbReference type="NCBI Taxonomy" id="491950"/>
    <lineage>
        <taxon>Bacteria</taxon>
        <taxon>Pseudomonadati</taxon>
        <taxon>Pseudomonadota</taxon>
        <taxon>Gammaproteobacteria</taxon>
        <taxon>Oceanospirillales</taxon>
        <taxon>Oceanospirillaceae</taxon>
        <taxon>Marinomonas</taxon>
    </lineage>
</organism>
<dbReference type="InterPro" id="IPR006059">
    <property type="entry name" value="SBP"/>
</dbReference>
<evidence type="ECO:0000256" key="2">
    <source>
        <dbReference type="ARBA" id="ARBA00008520"/>
    </source>
</evidence>
<protein>
    <submittedName>
        <fullName evidence="3">Extracellular solute-binding protein</fullName>
    </submittedName>
</protein>
<gene>
    <name evidence="3" type="ORF">JSY38_09920</name>
</gene>
<evidence type="ECO:0000313" key="3">
    <source>
        <dbReference type="EMBL" id="QRV22403.1"/>
    </source>
</evidence>
<evidence type="ECO:0000313" key="4">
    <source>
        <dbReference type="Proteomes" id="UP000644167"/>
    </source>
</evidence>
<dbReference type="PROSITE" id="PS51318">
    <property type="entry name" value="TAT"/>
    <property type="match status" value="1"/>
</dbReference>
<dbReference type="InterPro" id="IPR006311">
    <property type="entry name" value="TAT_signal"/>
</dbReference>
<evidence type="ECO:0000256" key="1">
    <source>
        <dbReference type="ARBA" id="ARBA00004418"/>
    </source>
</evidence>
<dbReference type="Proteomes" id="UP000644167">
    <property type="component" value="Chromosome"/>
</dbReference>
<comment type="subcellular location">
    <subcellularLocation>
        <location evidence="1">Periplasm</location>
    </subcellularLocation>
</comment>
<dbReference type="PANTHER" id="PTHR43649:SF14">
    <property type="entry name" value="BLR3389 PROTEIN"/>
    <property type="match status" value="1"/>
</dbReference>
<dbReference type="InterPro" id="IPR050490">
    <property type="entry name" value="Bact_solute-bd_prot1"/>
</dbReference>
<dbReference type="EMBL" id="CP070273">
    <property type="protein sequence ID" value="QRV22403.1"/>
    <property type="molecule type" value="Genomic_DNA"/>
</dbReference>
<dbReference type="RefSeq" id="WP_205113113.1">
    <property type="nucleotide sequence ID" value="NZ_CP070273.1"/>
</dbReference>
<dbReference type="Gene3D" id="3.40.190.10">
    <property type="entry name" value="Periplasmic binding protein-like II"/>
    <property type="match status" value="2"/>
</dbReference>
<dbReference type="PANTHER" id="PTHR43649">
    <property type="entry name" value="ARABINOSE-BINDING PROTEIN-RELATED"/>
    <property type="match status" value="1"/>
</dbReference>
<proteinExistence type="inferred from homology"/>
<accession>A0ABX7IL93</accession>
<keyword evidence="4" id="KW-1185">Reference proteome</keyword>
<dbReference type="Pfam" id="PF01547">
    <property type="entry name" value="SBP_bac_1"/>
    <property type="match status" value="1"/>
</dbReference>
<dbReference type="SUPFAM" id="SSF53850">
    <property type="entry name" value="Periplasmic binding protein-like II"/>
    <property type="match status" value="1"/>
</dbReference>
<comment type="similarity">
    <text evidence="2">Belongs to the bacterial solute-binding protein 1 family.</text>
</comment>
<reference evidence="3 4" key="1">
    <citation type="submission" date="2021-02" db="EMBL/GenBank/DDBJ databases">
        <title>The genome of Marinomonas foliarum JZW.</title>
        <authorList>
            <person name="Sun M."/>
        </authorList>
    </citation>
    <scope>NUCLEOTIDE SEQUENCE [LARGE SCALE GENOMIC DNA]</scope>
    <source>
        <strain evidence="3 4">JZW</strain>
    </source>
</reference>
<sequence>MKDDKILNPLSRRHFIQGAGAVLAGAALSFPAIGKSRQLTIISNRGNVEQKLVIERLAREFGKMAGVNVVVNNMDHEAHKTAIRNYLVASPPDICFWFSGSRMRTFVERGLFADLSDLVEQQNYRQALGGTIGSVTINDRQYGLPTGGILWGMFYRQDTFNEHNLTVPKTFDDFFLLADQSKKAGITPISMGTKNMWPAAGWFDHMNLRINGLDHHMALMNGKIPYTDGSLKEVFDLWEQLINADLFTPNATSYAWDPAAAQLVQKKAAMMDLGNFIKYSFPKEDLDQLKFAPFPTIKSDMPQYEDFSVDSIHVPSGAPNIELAKEFLSYFYQPENLAAYLEPEGNLPARNDCPPSNDAIVNMIAREMKSVQGTAQYYDRDSHPDLAREGLKGFQEFMVRPQYRDNILLKIERARQRIYG</sequence>